<evidence type="ECO:0000259" key="1">
    <source>
        <dbReference type="SMART" id="SM00849"/>
    </source>
</evidence>
<dbReference type="SMART" id="SM00849">
    <property type="entry name" value="Lactamase_B"/>
    <property type="match status" value="1"/>
</dbReference>
<proteinExistence type="predicted"/>
<dbReference type="SUPFAM" id="SSF56281">
    <property type="entry name" value="Metallo-hydrolase/oxidoreductase"/>
    <property type="match status" value="1"/>
</dbReference>
<dbReference type="Pfam" id="PF00753">
    <property type="entry name" value="Lactamase_B"/>
    <property type="match status" value="1"/>
</dbReference>
<dbReference type="PANTHER" id="PTHR42951">
    <property type="entry name" value="METALLO-BETA-LACTAMASE DOMAIN-CONTAINING"/>
    <property type="match status" value="1"/>
</dbReference>
<evidence type="ECO:0000313" key="2">
    <source>
        <dbReference type="EMBL" id="VCU70516.1"/>
    </source>
</evidence>
<reference evidence="2 3" key="1">
    <citation type="submission" date="2018-10" db="EMBL/GenBank/DDBJ databases">
        <authorList>
            <person name="Criscuolo A."/>
        </authorList>
    </citation>
    <scope>NUCLEOTIDE SEQUENCE [LARGE SCALE GENOMIC DNA]</scope>
    <source>
        <strain evidence="2">DnA1</strain>
    </source>
</reference>
<dbReference type="EMBL" id="UWPJ01000020">
    <property type="protein sequence ID" value="VCU70516.1"/>
    <property type="molecule type" value="Genomic_DNA"/>
</dbReference>
<dbReference type="AlphaFoldDB" id="A0A3P4B4R8"/>
<dbReference type="RefSeq" id="WP_124080033.1">
    <property type="nucleotide sequence ID" value="NZ_UWPJ01000020.1"/>
</dbReference>
<keyword evidence="3" id="KW-1185">Reference proteome</keyword>
<keyword evidence="2" id="KW-0378">Hydrolase</keyword>
<dbReference type="PANTHER" id="PTHR42951:SF20">
    <property type="entry name" value="BETA LACTAMASE"/>
    <property type="match status" value="1"/>
</dbReference>
<dbReference type="CDD" id="cd16282">
    <property type="entry name" value="metallo-hydrolase-like_MBL-fold"/>
    <property type="match status" value="1"/>
</dbReference>
<protein>
    <submittedName>
        <fullName evidence="2">Beta-lactamase 2</fullName>
        <ecNumber evidence="2">3.5.2.6</ecNumber>
    </submittedName>
</protein>
<gene>
    <name evidence="2" type="primary">blm</name>
    <name evidence="2" type="ORF">PIGHUM_02588</name>
</gene>
<dbReference type="InterPro" id="IPR036866">
    <property type="entry name" value="RibonucZ/Hydroxyglut_hydro"/>
</dbReference>
<dbReference type="InterPro" id="IPR050855">
    <property type="entry name" value="NDM-1-like"/>
</dbReference>
<dbReference type="InterPro" id="IPR001279">
    <property type="entry name" value="Metallo-B-lactamas"/>
</dbReference>
<accession>A0A3P4B4R8</accession>
<evidence type="ECO:0000313" key="3">
    <source>
        <dbReference type="Proteomes" id="UP000277294"/>
    </source>
</evidence>
<name>A0A3P4B4R8_9BURK</name>
<dbReference type="Gene3D" id="3.60.15.10">
    <property type="entry name" value="Ribonuclease Z/Hydroxyacylglutathione hydrolase-like"/>
    <property type="match status" value="1"/>
</dbReference>
<dbReference type="Proteomes" id="UP000277294">
    <property type="component" value="Unassembled WGS sequence"/>
</dbReference>
<organism evidence="2 3">
    <name type="scientific">Pigmentiphaga humi</name>
    <dbReference type="NCBI Taxonomy" id="2478468"/>
    <lineage>
        <taxon>Bacteria</taxon>
        <taxon>Pseudomonadati</taxon>
        <taxon>Pseudomonadota</taxon>
        <taxon>Betaproteobacteria</taxon>
        <taxon>Burkholderiales</taxon>
        <taxon>Alcaligenaceae</taxon>
        <taxon>Pigmentiphaga</taxon>
    </lineage>
</organism>
<dbReference type="GO" id="GO:0008800">
    <property type="term" value="F:beta-lactamase activity"/>
    <property type="evidence" value="ECO:0007669"/>
    <property type="project" value="UniProtKB-EC"/>
</dbReference>
<dbReference type="OrthoDB" id="5290005at2"/>
<feature type="domain" description="Metallo-beta-lactamase" evidence="1">
    <location>
        <begin position="34"/>
        <end position="220"/>
    </location>
</feature>
<sequence length="317" mass="34951">MNPVSFASESDTREQHGRLVELGNDVFGFMSDSDPNCGFIVGDDAVLLVDTRATPALARELRSAVRSVTDKPIRYLFLTHYHAVRVLGAAEFGEATIISSAQTRQWILERGQADFDSELGRFPRLFANVEEVPGLTMPHLTFDGGMSLWFGQREIQLMRFGAGHSYGDSVCWLPGDKILFTGDLVENRCGVYAGDGYLQAWSGTLQQLRNLDAEVAVPGRGAALIGAAQVRDAIDGTRGFLDTILAHARSSLDNGESLRTCYEKTLAAMKPSYGDWPVFQHVLPFDVARAMEELSGGEHPTVWTAERDRELWDLLHG</sequence>
<dbReference type="EC" id="3.5.2.6" evidence="2"/>